<dbReference type="RefSeq" id="WP_132034036.1">
    <property type="nucleotide sequence ID" value="NZ_QWDN01000002.1"/>
</dbReference>
<gene>
    <name evidence="2" type="ORF">D0809_08545</name>
    <name evidence="1" type="ORF">EV142_102583</name>
</gene>
<reference evidence="2 4" key="2">
    <citation type="journal article" date="2018" name="Syst. Appl. Microbiol.">
        <title>Flavobacterium circumlabens sp. nov. and Flavobacterium cupreum sp. nov., two psychrotrophic species isolated from Antarctic environmental samples.</title>
        <authorList>
            <person name="Kralova S."/>
            <person name="Busse H.J."/>
            <person name="Svec P."/>
            <person name="Maslanova I."/>
            <person name="Stankova E."/>
            <person name="Bartak M."/>
            <person name="Sedlacek I."/>
        </authorList>
    </citation>
    <scope>NUCLEOTIDE SEQUENCE [LARGE SCALE GENOMIC DNA]</scope>
    <source>
        <strain evidence="2 4">CCM 8828</strain>
    </source>
</reference>
<evidence type="ECO:0000313" key="2">
    <source>
        <dbReference type="EMBL" id="TEB45207.1"/>
    </source>
</evidence>
<dbReference type="Proteomes" id="UP000298340">
    <property type="component" value="Unassembled WGS sequence"/>
</dbReference>
<evidence type="ECO:0000313" key="3">
    <source>
        <dbReference type="Proteomes" id="UP000295270"/>
    </source>
</evidence>
<dbReference type="EMBL" id="QWDN01000002">
    <property type="protein sequence ID" value="TEB45207.1"/>
    <property type="molecule type" value="Genomic_DNA"/>
</dbReference>
<accession>A0A4Y7UFL4</accession>
<name>A0A4Y7UFL4_9FLAO</name>
<reference evidence="1" key="3">
    <citation type="submission" date="2019-03" db="EMBL/GenBank/DDBJ databases">
        <authorList>
            <person name="Whitman W."/>
            <person name="Huntemann M."/>
            <person name="Clum A."/>
            <person name="Pillay M."/>
            <person name="Palaniappan K."/>
            <person name="Varghese N."/>
            <person name="Mikhailova N."/>
            <person name="Stamatis D."/>
            <person name="Reddy T."/>
            <person name="Daum C."/>
            <person name="Shapiro N."/>
            <person name="Ivanova N."/>
            <person name="Kyrpides N."/>
            <person name="Woyke T."/>
        </authorList>
    </citation>
    <scope>NUCLEOTIDE SEQUENCE</scope>
    <source>
        <strain evidence="1">P5626</strain>
    </source>
</reference>
<organism evidence="2 4">
    <name type="scientific">Flavobacterium circumlabens</name>
    <dbReference type="NCBI Taxonomy" id="2133765"/>
    <lineage>
        <taxon>Bacteria</taxon>
        <taxon>Pseudomonadati</taxon>
        <taxon>Bacteroidota</taxon>
        <taxon>Flavobacteriia</taxon>
        <taxon>Flavobacteriales</taxon>
        <taxon>Flavobacteriaceae</taxon>
        <taxon>Flavobacterium</taxon>
    </lineage>
</organism>
<evidence type="ECO:0008006" key="5">
    <source>
        <dbReference type="Google" id="ProtNLM"/>
    </source>
</evidence>
<sequence length="1240" mass="137861">MLVIDQNSALNSLNEALVPNPCLIDGRTEQDWLYFLTEFSKLINFYNDTNTIEGNWNPFLLKDPVFLMAAISRTNYKGLHSTYKNSCTEIQTLLSTNSQGFLNSKALNQLFDHISAIYKIMERWTHYMQSSNETYDLKNYILHEVQNKLSIDFWAVQSFRQYLYTAPSKGTYIAAAPYPDFVSFDVPLWTINKDKRPFWEIFGYDTEQTILKALDNVTSFCLTILTKIGDRLFNFLETIIHHSANEFKKLSLQKSKFPDTTLLRSFVNVLQIQQEQLNGISQKHLDFYYKTILKQKELPALADSAFLCAALAKNNSVLELPAGTLFNGGVDAEKNPVVFASLKDVTLNPAVIKSVQTLSYQAAPNTLSYNLQSVAKPSAVQQDETGKTISWSTFGATTPPTAPLYTGMAFASPMLLLREGQRNITVTLELDSEINLTEFQGASYFLSTANSWLEVPLAPSAFVPTAKSLAIEINLDPAEPAIEPFVVHPDGLQTTWPMLKIIFKTISKPAAPPKILAITIALDITGVKTFQLYNDFGELNTKNPFPPFGPIPLFHSNFIIGNNEIFSKPLDSFVINIDWDKIPSDFRTYYAAYNNYIADPDAAGPVVKSRVSLARLLNRTTDPLPPPVPGPFNNPSFIADFNILQEKTWNGLIMTKTSKPVVPPVTPETAPVFVPVQEIITPLYLFDPTAGDPDVPFNSTCSSYYKYNNHEIADTTPAKTPQPDPYIQVQPFKFTDTSSSGFIRMVLSGNEYGFGSEIYPNVVANIALQNGNLFNKAKGDPISKFIVPANLPFAPKIKTFSADYKASVTYKLDVSAGDYPLQYFVYTPFKNYQLFDSTDTASTLLNTSIVGVPQTGLTSGFPVYPSFSYSGALFLELEQLICNSTLSFYFELARNATTITPGDSVSYFYLNNSGWKEIKALSDQTSQFKSSGIIELPIPEDCNNNGAFMPGTNNWLSIVVSGKGNTYSNTTFLQTNGFRVQRTGTTFLTDTQTPQISSNTITKPQTVIPQIATLVQPFASFGGKAAETNTHKNQRVSHSIKTKNRAVSPADYYTLIAERFDTVYFSKVVHKKSDNSTTVYVVRKITDESDTGAYLPLVTNDVESAIQKFIKDSTSPFATVNISNFNPEYVCITAQIGLKSGYQETLIHNTVNLALKNYLSPWITAYDPQIAIDQPLIDAKVHTFLLNMEGVATVDAVSFSSYRLDPVTGIKTTLKSAKTRLQSYGPTTLLVSADQHNITF</sequence>
<dbReference type="AlphaFoldDB" id="A0A4Y7UFL4"/>
<evidence type="ECO:0000313" key="1">
    <source>
        <dbReference type="EMBL" id="TCN59963.1"/>
    </source>
</evidence>
<keyword evidence="3" id="KW-1185">Reference proteome</keyword>
<evidence type="ECO:0000313" key="4">
    <source>
        <dbReference type="Proteomes" id="UP000298340"/>
    </source>
</evidence>
<comment type="caution">
    <text evidence="2">The sequence shown here is derived from an EMBL/GenBank/DDBJ whole genome shotgun (WGS) entry which is preliminary data.</text>
</comment>
<reference evidence="1 3" key="1">
    <citation type="journal article" date="2015" name="Stand. Genomic Sci.">
        <title>Genomic Encyclopedia of Bacterial and Archaeal Type Strains, Phase III: the genomes of soil and plant-associated and newly described type strains.</title>
        <authorList>
            <person name="Whitman W.B."/>
            <person name="Woyke T."/>
            <person name="Klenk H.P."/>
            <person name="Zhou Y."/>
            <person name="Lilburn T.G."/>
            <person name="Beck B.J."/>
            <person name="De Vos P."/>
            <person name="Vandamme P."/>
            <person name="Eisen J.A."/>
            <person name="Garrity G."/>
            <person name="Hugenholtz P."/>
            <person name="Kyrpides N.C."/>
        </authorList>
    </citation>
    <scope>NUCLEOTIDE SEQUENCE [LARGE SCALE GENOMIC DNA]</scope>
    <source>
        <strain evidence="1 3">P5626</strain>
    </source>
</reference>
<proteinExistence type="predicted"/>
<protein>
    <recommendedName>
        <fullName evidence="5">Baseplate protein J-like domain-containing protein</fullName>
    </recommendedName>
</protein>
<dbReference type="Proteomes" id="UP000295270">
    <property type="component" value="Unassembled WGS sequence"/>
</dbReference>
<dbReference type="OrthoDB" id="9762853at2"/>
<dbReference type="EMBL" id="SLWA01000002">
    <property type="protein sequence ID" value="TCN59963.1"/>
    <property type="molecule type" value="Genomic_DNA"/>
</dbReference>